<dbReference type="CDD" id="cd00041">
    <property type="entry name" value="CUB"/>
    <property type="match status" value="9"/>
</dbReference>
<dbReference type="PANTHER" id="PTHR24251:SF37">
    <property type="entry name" value="CUB DOMAIN-CONTAINING PROTEIN"/>
    <property type="match status" value="1"/>
</dbReference>
<dbReference type="FunFam" id="2.60.120.290:FF:000013">
    <property type="entry name" value="Membrane frizzled-related protein"/>
    <property type="match status" value="7"/>
</dbReference>
<feature type="domain" description="CUB" evidence="4">
    <location>
        <begin position="6"/>
        <end position="142"/>
    </location>
</feature>
<reference evidence="5" key="2">
    <citation type="submission" date="2017-10" db="EMBL/GenBank/DDBJ databases">
        <title>Ladona fulva Genome sequencing and assembly.</title>
        <authorList>
            <person name="Murali S."/>
            <person name="Richards S."/>
            <person name="Bandaranaike D."/>
            <person name="Bellair M."/>
            <person name="Blankenburg K."/>
            <person name="Chao H."/>
            <person name="Dinh H."/>
            <person name="Doddapaneni H."/>
            <person name="Dugan-Rocha S."/>
            <person name="Elkadiri S."/>
            <person name="Gnanaolivu R."/>
            <person name="Hernandez B."/>
            <person name="Skinner E."/>
            <person name="Javaid M."/>
            <person name="Lee S."/>
            <person name="Li M."/>
            <person name="Ming W."/>
            <person name="Munidasa M."/>
            <person name="Muniz J."/>
            <person name="Nguyen L."/>
            <person name="Hughes D."/>
            <person name="Osuji N."/>
            <person name="Pu L.-L."/>
            <person name="Puazo M."/>
            <person name="Qu C."/>
            <person name="Quiroz J."/>
            <person name="Raj R."/>
            <person name="Weissenberger G."/>
            <person name="Xin Y."/>
            <person name="Zou X."/>
            <person name="Han Y."/>
            <person name="Worley K."/>
            <person name="Muzny D."/>
            <person name="Gibbs R."/>
        </authorList>
    </citation>
    <scope>NUCLEOTIDE SEQUENCE</scope>
    <source>
        <strain evidence="5">Sampled in the wild</strain>
    </source>
</reference>
<keyword evidence="1" id="KW-0677">Repeat</keyword>
<dbReference type="OrthoDB" id="10009301at2759"/>
<evidence type="ECO:0000313" key="5">
    <source>
        <dbReference type="EMBL" id="KAG8233891.1"/>
    </source>
</evidence>
<protein>
    <recommendedName>
        <fullName evidence="4">CUB domain-containing protein</fullName>
    </recommendedName>
</protein>
<evidence type="ECO:0000256" key="2">
    <source>
        <dbReference type="ARBA" id="ARBA00023157"/>
    </source>
</evidence>
<keyword evidence="6" id="KW-1185">Reference proteome</keyword>
<dbReference type="SMART" id="SM00042">
    <property type="entry name" value="CUB"/>
    <property type="match status" value="9"/>
</dbReference>
<dbReference type="Proteomes" id="UP000792457">
    <property type="component" value="Unassembled WGS sequence"/>
</dbReference>
<reference evidence="5" key="1">
    <citation type="submission" date="2013-04" db="EMBL/GenBank/DDBJ databases">
        <authorList>
            <person name="Qu J."/>
            <person name="Murali S.C."/>
            <person name="Bandaranaike D."/>
            <person name="Bellair M."/>
            <person name="Blankenburg K."/>
            <person name="Chao H."/>
            <person name="Dinh H."/>
            <person name="Doddapaneni H."/>
            <person name="Downs B."/>
            <person name="Dugan-Rocha S."/>
            <person name="Elkadiri S."/>
            <person name="Gnanaolivu R.D."/>
            <person name="Hernandez B."/>
            <person name="Javaid M."/>
            <person name="Jayaseelan J.C."/>
            <person name="Lee S."/>
            <person name="Li M."/>
            <person name="Ming W."/>
            <person name="Munidasa M."/>
            <person name="Muniz J."/>
            <person name="Nguyen L."/>
            <person name="Ongeri F."/>
            <person name="Osuji N."/>
            <person name="Pu L.-L."/>
            <person name="Puazo M."/>
            <person name="Qu C."/>
            <person name="Quiroz J."/>
            <person name="Raj R."/>
            <person name="Weissenberger G."/>
            <person name="Xin Y."/>
            <person name="Zou X."/>
            <person name="Han Y."/>
            <person name="Richards S."/>
            <person name="Worley K."/>
            <person name="Muzny D."/>
            <person name="Gibbs R."/>
        </authorList>
    </citation>
    <scope>NUCLEOTIDE SEQUENCE</scope>
    <source>
        <strain evidence="5">Sampled in the wild</strain>
    </source>
</reference>
<name>A0A8K0KH69_LADFU</name>
<dbReference type="SUPFAM" id="SSF49854">
    <property type="entry name" value="Spermadhesin, CUB domain"/>
    <property type="match status" value="10"/>
</dbReference>
<dbReference type="PROSITE" id="PS01180">
    <property type="entry name" value="CUB"/>
    <property type="match status" value="9"/>
</dbReference>
<accession>A0A8K0KH69</accession>
<evidence type="ECO:0000256" key="1">
    <source>
        <dbReference type="ARBA" id="ARBA00022737"/>
    </source>
</evidence>
<feature type="domain" description="CUB" evidence="4">
    <location>
        <begin position="148"/>
        <end position="260"/>
    </location>
</feature>
<feature type="domain" description="CUB" evidence="4">
    <location>
        <begin position="598"/>
        <end position="712"/>
    </location>
</feature>
<feature type="non-terminal residue" evidence="5">
    <location>
        <position position="1046"/>
    </location>
</feature>
<feature type="domain" description="CUB" evidence="4">
    <location>
        <begin position="482"/>
        <end position="594"/>
    </location>
</feature>
<comment type="caution">
    <text evidence="3">Lacks conserved residue(s) required for the propagation of feature annotation.</text>
</comment>
<dbReference type="PANTHER" id="PTHR24251">
    <property type="entry name" value="OVOCHYMASE-RELATED"/>
    <property type="match status" value="1"/>
</dbReference>
<dbReference type="AlphaFoldDB" id="A0A8K0KH69"/>
<feature type="domain" description="CUB" evidence="4">
    <location>
        <begin position="261"/>
        <end position="375"/>
    </location>
</feature>
<dbReference type="Pfam" id="PF00431">
    <property type="entry name" value="CUB"/>
    <property type="match status" value="8"/>
</dbReference>
<gene>
    <name evidence="5" type="ORF">J437_LFUL005218</name>
</gene>
<dbReference type="Gene3D" id="2.60.120.290">
    <property type="entry name" value="Spermadhesin, CUB domain"/>
    <property type="match status" value="10"/>
</dbReference>
<evidence type="ECO:0000259" key="4">
    <source>
        <dbReference type="PROSITE" id="PS01180"/>
    </source>
</evidence>
<feature type="domain" description="CUB" evidence="4">
    <location>
        <begin position="816"/>
        <end position="929"/>
    </location>
</feature>
<feature type="domain" description="CUB" evidence="4">
    <location>
        <begin position="379"/>
        <end position="471"/>
    </location>
</feature>
<dbReference type="EMBL" id="KZ308752">
    <property type="protein sequence ID" value="KAG8233891.1"/>
    <property type="molecule type" value="Genomic_DNA"/>
</dbReference>
<keyword evidence="2" id="KW-1015">Disulfide bond</keyword>
<comment type="caution">
    <text evidence="5">The sequence shown here is derived from an EMBL/GenBank/DDBJ whole genome shotgun (WGS) entry which is preliminary data.</text>
</comment>
<evidence type="ECO:0000256" key="3">
    <source>
        <dbReference type="PROSITE-ProRule" id="PRU00059"/>
    </source>
</evidence>
<feature type="domain" description="CUB" evidence="4">
    <location>
        <begin position="933"/>
        <end position="1046"/>
    </location>
</feature>
<organism evidence="5 6">
    <name type="scientific">Ladona fulva</name>
    <name type="common">Scarce chaser dragonfly</name>
    <name type="synonym">Libellula fulva</name>
    <dbReference type="NCBI Taxonomy" id="123851"/>
    <lineage>
        <taxon>Eukaryota</taxon>
        <taxon>Metazoa</taxon>
        <taxon>Ecdysozoa</taxon>
        <taxon>Arthropoda</taxon>
        <taxon>Hexapoda</taxon>
        <taxon>Insecta</taxon>
        <taxon>Pterygota</taxon>
        <taxon>Palaeoptera</taxon>
        <taxon>Odonata</taxon>
        <taxon>Epiprocta</taxon>
        <taxon>Anisoptera</taxon>
        <taxon>Libelluloidea</taxon>
        <taxon>Libellulidae</taxon>
        <taxon>Ladona</taxon>
    </lineage>
</organism>
<dbReference type="FunFam" id="2.60.120.290:FF:000005">
    <property type="entry name" value="Procollagen C-endopeptidase enhancer 1"/>
    <property type="match status" value="2"/>
</dbReference>
<dbReference type="InterPro" id="IPR035914">
    <property type="entry name" value="Sperma_CUB_dom_sf"/>
</dbReference>
<sequence length="1046" mass="116817">MVGRFCGASLPKGGNIISTHNTLYFWFRSDQSIAQDGFQFSWNSINPRKYPPNRDCYWILSVPLGKRIQIHFFTLQIEAHPNCSYDYLEVRDGSTDTSPVLDTYCNATVPAPLTTSGSSARLHFHSDEHGTDYGFQLTFSAVSGVPGCGGLWTAPTGEIASPNHPTSYKHNVRCEYLIRLPVGDRIKVTFTTFAIEDSSSCYFDYLEIRDGPSEGSPLISRFCGMTVPRPFYSSGNALHLLFVSDPSISLEGFHLTYDTLCGGEFTESSGTIHSPFYPEPYPGSKECIYVISLEPGKAIKLEFQDFEMETSFSCSYDFLEIRDGDNENSTLVGKYCGLEGKTPPLIISTLNYLWLKFKTDPSVHRRGFFANYSSIDITCGGILKSKTGVLEAPNHMETMDCTWIIRGDEGTVIQLRWETFVIDTYPSCSEDYVMIYDGQDTEHVGLMGRYCGTALPPTLRTTSHTMTVLLHIARMAHMGFICGGTYFTTMGVITSPNYPNQYPGLKDCTWIIHVPYGQQIMLNVTDFELEENQACFYDSLEIRNGGYETSPLIGKYCAENIPKNIPSVANQLYLRFRTDRTVGSRGFKIFWDGTATGCGGTLTSSSGSIVSPHYPQPYGESTECFWKITVSKGSKIQLIIVDLDLEDHQSCDFDYVEIRDGSDSTARLLGKYCNQNHPLHFVSTGNSLWVKFMSDRNCNVELKGHRGVLESPNFPQPYYHSVDCTWVITAPIGNSLNISFSHFDLEGTESEECAYDYLEISEGATKETPSHIFGKYCGNLLPLPIASHLGHVFVHMVTDSSIHSGGFRLEWIVNGCGGVLEHPFGNLSTPGYPTSYPLSTSCEWHISLGYGESIELTVISYDIESSNNCRYDYVKVYGGPDETSPLLAEFCERKNTPSVFTSSGNNMFLKFVSDSSFTGKGFAAYYRSVPTTCGGIFKGHFGSIHSKNYPKNYEDHDDCYWYIEVEKNFVIKLQFIEFDVEAHPDCVMDYIKVFDGDSEEDRVLLNHCGRALPSPPSLLSTGNKMLVRMKTDGSISAKGFLANYTI</sequence>
<proteinExistence type="predicted"/>
<feature type="domain" description="CUB" evidence="4">
    <location>
        <begin position="711"/>
        <end position="814"/>
    </location>
</feature>
<evidence type="ECO:0000313" key="6">
    <source>
        <dbReference type="Proteomes" id="UP000792457"/>
    </source>
</evidence>
<dbReference type="InterPro" id="IPR000859">
    <property type="entry name" value="CUB_dom"/>
</dbReference>